<evidence type="ECO:0000256" key="5">
    <source>
        <dbReference type="ARBA" id="ARBA00035525"/>
    </source>
</evidence>
<dbReference type="Proteomes" id="UP000229615">
    <property type="component" value="Unassembled WGS sequence"/>
</dbReference>
<proteinExistence type="inferred from homology"/>
<dbReference type="GO" id="GO:1990904">
    <property type="term" value="C:ribonucleoprotein complex"/>
    <property type="evidence" value="ECO:0007669"/>
    <property type="project" value="UniProtKB-KW"/>
</dbReference>
<evidence type="ECO:0000313" key="6">
    <source>
        <dbReference type="EMBL" id="PIR88702.1"/>
    </source>
</evidence>
<keyword evidence="3" id="KW-0687">Ribonucleoprotein</keyword>
<dbReference type="GO" id="GO:0003735">
    <property type="term" value="F:structural constituent of ribosome"/>
    <property type="evidence" value="ECO:0007669"/>
    <property type="project" value="InterPro"/>
</dbReference>
<dbReference type="AlphaFoldDB" id="A0A2H0UQH6"/>
<evidence type="ECO:0000256" key="1">
    <source>
        <dbReference type="ARBA" id="ARBA00006471"/>
    </source>
</evidence>
<protein>
    <recommendedName>
        <fullName evidence="4">Small ribosomal subunit protein uS8</fullName>
    </recommendedName>
    <alternativeName>
        <fullName evidence="5">30S ribosomal protein S8</fullName>
    </alternativeName>
</protein>
<sequence length="127" mass="14068">MYTNILAQIKNAQAAKKDSIKVPYSGMDLSVLELLAKKGFIASVEKKGRMPKRILEIKPKYDEKGKGAISGTRLLSKPSRRLYSGYQDLYPIRQGFGLCAISTSKGIMGSIEAKRAKLGGQLLFEIW</sequence>
<comment type="caution">
    <text evidence="6">The sequence shown here is derived from an EMBL/GenBank/DDBJ whole genome shotgun (WGS) entry which is preliminary data.</text>
</comment>
<evidence type="ECO:0000256" key="4">
    <source>
        <dbReference type="ARBA" id="ARBA00035258"/>
    </source>
</evidence>
<dbReference type="GO" id="GO:0005737">
    <property type="term" value="C:cytoplasm"/>
    <property type="evidence" value="ECO:0007669"/>
    <property type="project" value="UniProtKB-ARBA"/>
</dbReference>
<comment type="similarity">
    <text evidence="1">Belongs to the universal ribosomal protein uS8 family.</text>
</comment>
<dbReference type="FunFam" id="3.30.1490.10:FF:000001">
    <property type="entry name" value="30S ribosomal protein S8"/>
    <property type="match status" value="1"/>
</dbReference>
<dbReference type="InterPro" id="IPR035987">
    <property type="entry name" value="Ribosomal_uS8_sf"/>
</dbReference>
<name>A0A2H0UQH6_9BACT</name>
<dbReference type="SUPFAM" id="SSF56047">
    <property type="entry name" value="Ribosomal protein S8"/>
    <property type="match status" value="1"/>
</dbReference>
<dbReference type="InterPro" id="IPR000630">
    <property type="entry name" value="Ribosomal_uS8"/>
</dbReference>
<evidence type="ECO:0000256" key="3">
    <source>
        <dbReference type="ARBA" id="ARBA00023274"/>
    </source>
</evidence>
<dbReference type="GO" id="GO:0006412">
    <property type="term" value="P:translation"/>
    <property type="evidence" value="ECO:0007669"/>
    <property type="project" value="InterPro"/>
</dbReference>
<dbReference type="GO" id="GO:0005840">
    <property type="term" value="C:ribosome"/>
    <property type="evidence" value="ECO:0007669"/>
    <property type="project" value="UniProtKB-KW"/>
</dbReference>
<dbReference type="EMBL" id="PFBB01000010">
    <property type="protein sequence ID" value="PIR88702.1"/>
    <property type="molecule type" value="Genomic_DNA"/>
</dbReference>
<keyword evidence="2 6" id="KW-0689">Ribosomal protein</keyword>
<evidence type="ECO:0000256" key="2">
    <source>
        <dbReference type="ARBA" id="ARBA00022980"/>
    </source>
</evidence>
<gene>
    <name evidence="6" type="primary">rpsH</name>
    <name evidence="6" type="ORF">COU09_00785</name>
</gene>
<accession>A0A2H0UQH6</accession>
<dbReference type="Gene3D" id="3.30.1490.10">
    <property type="match status" value="1"/>
</dbReference>
<organism evidence="6 7">
    <name type="scientific">Candidatus Harrisonbacteria bacterium CG10_big_fil_rev_8_21_14_0_10_44_23</name>
    <dbReference type="NCBI Taxonomy" id="1974585"/>
    <lineage>
        <taxon>Bacteria</taxon>
        <taxon>Candidatus Harrisoniibacteriota</taxon>
    </lineage>
</organism>
<dbReference type="PANTHER" id="PTHR11758">
    <property type="entry name" value="40S RIBOSOMAL PROTEIN S15A"/>
    <property type="match status" value="1"/>
</dbReference>
<reference evidence="7" key="1">
    <citation type="submission" date="2017-09" db="EMBL/GenBank/DDBJ databases">
        <title>Depth-based differentiation of microbial function through sediment-hosted aquifers and enrichment of novel symbionts in the deep terrestrial subsurface.</title>
        <authorList>
            <person name="Probst A.J."/>
            <person name="Ladd B."/>
            <person name="Jarett J.K."/>
            <person name="Geller-Mcgrath D.E."/>
            <person name="Sieber C.M.K."/>
            <person name="Emerson J.B."/>
            <person name="Anantharaman K."/>
            <person name="Thomas B.C."/>
            <person name="Malmstrom R."/>
            <person name="Stieglmeier M."/>
            <person name="Klingl A."/>
            <person name="Woyke T."/>
            <person name="Ryan C.M."/>
            <person name="Banfield J.F."/>
        </authorList>
    </citation>
    <scope>NUCLEOTIDE SEQUENCE [LARGE SCALE GENOMIC DNA]</scope>
</reference>
<dbReference type="Pfam" id="PF00410">
    <property type="entry name" value="Ribosomal_S8"/>
    <property type="match status" value="1"/>
</dbReference>
<evidence type="ECO:0000313" key="7">
    <source>
        <dbReference type="Proteomes" id="UP000229615"/>
    </source>
</evidence>
<dbReference type="Gene3D" id="3.30.1370.30">
    <property type="match status" value="1"/>
</dbReference>